<dbReference type="EMBL" id="JAOB01000069">
    <property type="protein sequence ID" value="EUA23779.1"/>
    <property type="molecule type" value="Genomic_DNA"/>
</dbReference>
<reference evidence="1" key="1">
    <citation type="submission" date="2014-01" db="EMBL/GenBank/DDBJ databases">
        <authorList>
            <person name="Brown-Elliot B."/>
            <person name="Wallace R."/>
            <person name="Lenaerts A."/>
            <person name="Ordway D."/>
            <person name="DeGroote M.A."/>
            <person name="Parker T."/>
            <person name="Sizemore C."/>
            <person name="Tallon L.J."/>
            <person name="Sadzewicz L.K."/>
            <person name="Sengamalay N."/>
            <person name="Fraser C.M."/>
            <person name="Hine E."/>
            <person name="Shefchek K.A."/>
            <person name="Das S.P."/>
            <person name="Tettelin H."/>
        </authorList>
    </citation>
    <scope>NUCLEOTIDE SEQUENCE [LARGE SCALE GENOMIC DNA]</scope>
    <source>
        <strain evidence="1">4042</strain>
    </source>
</reference>
<protein>
    <submittedName>
        <fullName evidence="1">Luciferase domain protein</fullName>
    </submittedName>
</protein>
<evidence type="ECO:0000313" key="1">
    <source>
        <dbReference type="EMBL" id="EUA23779.1"/>
    </source>
</evidence>
<sequence>MGELIDDEILTAFAIVAEPDRLGAAIAERYGDIAERFTFNAPYKHDPDLWAPAIDYLS</sequence>
<organism evidence="1">
    <name type="scientific">Mycobacterium xenopi 4042</name>
    <dbReference type="NCBI Taxonomy" id="1299334"/>
    <lineage>
        <taxon>Bacteria</taxon>
        <taxon>Bacillati</taxon>
        <taxon>Actinomycetota</taxon>
        <taxon>Actinomycetes</taxon>
        <taxon>Mycobacteriales</taxon>
        <taxon>Mycobacteriaceae</taxon>
        <taxon>Mycobacterium</taxon>
    </lineage>
</organism>
<dbReference type="AlphaFoldDB" id="X7ZX30"/>
<dbReference type="PATRIC" id="fig|1299334.3.peg.7090"/>
<accession>X7ZX30</accession>
<proteinExistence type="predicted"/>
<name>X7ZX30_MYCXE</name>
<comment type="caution">
    <text evidence="1">The sequence shown here is derived from an EMBL/GenBank/DDBJ whole genome shotgun (WGS) entry which is preliminary data.</text>
</comment>
<gene>
    <name evidence="1" type="ORF">I553_5131</name>
</gene>